<evidence type="ECO:0000313" key="2">
    <source>
        <dbReference type="Proteomes" id="UP001549207"/>
    </source>
</evidence>
<keyword evidence="2" id="KW-1185">Reference proteome</keyword>
<accession>A0ACC6TF26</accession>
<sequence length="229" mass="22708">MKRTLATLGVAGLGLIGLTAPAMAAPEKVTVCHNNGSSWEALEFNVNGLSGHDQHPLDIIPPTSQSAGKNWTDAGKLLYVDNCAPLPPGETLPVVVEPPVVTPPVVTPPVDPPVVVEPVVEQPVVVPPAEQPVVHPPVAAEVVAPPAAPPAASAPVVPAQPAAATPQVPARTGAAASATTNLGTNKGYNAQTAVGGAEYSPAWVAGLGALVAAGAAVAVRRRADASAAG</sequence>
<name>A0ACC6TF26_9MICC</name>
<comment type="caution">
    <text evidence="1">The sequence shown here is derived from an EMBL/GenBank/DDBJ whole genome shotgun (WGS) entry which is preliminary data.</text>
</comment>
<proteinExistence type="predicted"/>
<evidence type="ECO:0000313" key="1">
    <source>
        <dbReference type="EMBL" id="MET3772341.1"/>
    </source>
</evidence>
<organism evidence="1 2">
    <name type="scientific">Arthrobacter nitrophenolicus</name>
    <dbReference type="NCBI Taxonomy" id="683150"/>
    <lineage>
        <taxon>Bacteria</taxon>
        <taxon>Bacillati</taxon>
        <taxon>Actinomycetota</taxon>
        <taxon>Actinomycetes</taxon>
        <taxon>Micrococcales</taxon>
        <taxon>Micrococcaceae</taxon>
        <taxon>Arthrobacter</taxon>
    </lineage>
</organism>
<protein>
    <submittedName>
        <fullName evidence="1">Uncharacterized protein</fullName>
    </submittedName>
</protein>
<gene>
    <name evidence="1" type="ORF">ABIC98_001986</name>
</gene>
<dbReference type="EMBL" id="JBEPNJ010000006">
    <property type="protein sequence ID" value="MET3772341.1"/>
    <property type="molecule type" value="Genomic_DNA"/>
</dbReference>
<dbReference type="Proteomes" id="UP001549207">
    <property type="component" value="Unassembled WGS sequence"/>
</dbReference>
<reference evidence="1" key="1">
    <citation type="submission" date="2024-06" db="EMBL/GenBank/DDBJ databases">
        <title>Genomic Encyclopedia of Type Strains, Phase IV (KMG-IV): sequencing the most valuable type-strain genomes for metagenomic binning, comparative biology and taxonomic classification.</title>
        <authorList>
            <person name="Goeker M."/>
        </authorList>
    </citation>
    <scope>NUCLEOTIDE SEQUENCE</scope>
    <source>
        <strain evidence="1">SJCon</strain>
    </source>
</reference>